<dbReference type="AlphaFoldDB" id="A0AAE3KYH1"/>
<keyword evidence="2" id="KW-1185">Reference proteome</keyword>
<evidence type="ECO:0000313" key="2">
    <source>
        <dbReference type="Proteomes" id="UP001206983"/>
    </source>
</evidence>
<dbReference type="Proteomes" id="UP001206983">
    <property type="component" value="Unassembled WGS sequence"/>
</dbReference>
<comment type="caution">
    <text evidence="1">The sequence shown here is derived from an EMBL/GenBank/DDBJ whole genome shotgun (WGS) entry which is preliminary data.</text>
</comment>
<evidence type="ECO:0008006" key="3">
    <source>
        <dbReference type="Google" id="ProtNLM"/>
    </source>
</evidence>
<name>A0AAE3KYH1_9EURY</name>
<gene>
    <name evidence="1" type="ORF">PV02_11605</name>
</gene>
<dbReference type="RefSeq" id="WP_256623620.1">
    <property type="nucleotide sequence ID" value="NZ_JTEO01000006.1"/>
</dbReference>
<dbReference type="InterPro" id="IPR036895">
    <property type="entry name" value="Uracil-DNA_glycosylase-like_sf"/>
</dbReference>
<organism evidence="1 2">
    <name type="scientific">Methanolobus chelungpuianus</name>
    <dbReference type="NCBI Taxonomy" id="502115"/>
    <lineage>
        <taxon>Archaea</taxon>
        <taxon>Methanobacteriati</taxon>
        <taxon>Methanobacteriota</taxon>
        <taxon>Stenosarchaea group</taxon>
        <taxon>Methanomicrobia</taxon>
        <taxon>Methanosarcinales</taxon>
        <taxon>Methanosarcinaceae</taxon>
        <taxon>Methanolobus</taxon>
    </lineage>
</organism>
<proteinExistence type="predicted"/>
<accession>A0AAE3KYH1</accession>
<dbReference type="Gene3D" id="3.40.470.10">
    <property type="entry name" value="Uracil-DNA glycosylase-like domain"/>
    <property type="match status" value="1"/>
</dbReference>
<reference evidence="1 2" key="1">
    <citation type="journal article" date="2011" name="Appl. Environ. Microbiol.">
        <title>Methanogenic archaea isolated from Taiwan's Chelungpu fault.</title>
        <authorList>
            <person name="Wu S.Y."/>
            <person name="Lai M.C."/>
        </authorList>
    </citation>
    <scope>NUCLEOTIDE SEQUENCE [LARGE SCALE GENOMIC DNA]</scope>
    <source>
        <strain evidence="1 2">St545Mb</strain>
    </source>
</reference>
<dbReference type="SUPFAM" id="SSF52141">
    <property type="entry name" value="Uracil-DNA glycosylase-like"/>
    <property type="match status" value="1"/>
</dbReference>
<protein>
    <recommendedName>
        <fullName evidence="3">Uracil-DNA glycosylase-like domain-containing protein</fullName>
    </recommendedName>
</protein>
<evidence type="ECO:0000313" key="1">
    <source>
        <dbReference type="EMBL" id="MCQ6963682.1"/>
    </source>
</evidence>
<dbReference type="EMBL" id="JTEO01000006">
    <property type="protein sequence ID" value="MCQ6963682.1"/>
    <property type="molecule type" value="Genomic_DNA"/>
</dbReference>
<sequence>MKGDTKYTKDSLKNEAMQDIIKEIRTCDLACYTDRYTFPLNSRINGKQRQISVDELINGSPLVDDWRGQPVLFVSQAPSKQAWVDNELSSQNNSFLTDFLLPKIYPNQNLSEALEHWKQLVFWVHTANCYPFVHTTGRSKGRDKAPDLRCANKYLDRVVNNMKPELIILMGGSSTKFFSSSIRLLTENRKHYPPLKDVLEWQYSNGNKLMISSKNGSKEYRSIVIPHAANWDQLNENEKYAYDLVFQSLKDI</sequence>